<dbReference type="CDD" id="cd17992">
    <property type="entry name" value="DEXHc_RecG"/>
    <property type="match status" value="1"/>
</dbReference>
<dbReference type="NCBIfam" id="NF008168">
    <property type="entry name" value="PRK10917.2-2"/>
    <property type="match status" value="1"/>
</dbReference>
<evidence type="ECO:0000256" key="12">
    <source>
        <dbReference type="ARBA" id="ARBA00034617"/>
    </source>
</evidence>
<dbReference type="PROSITE" id="PS51192">
    <property type="entry name" value="HELICASE_ATP_BIND_1"/>
    <property type="match status" value="1"/>
</dbReference>
<evidence type="ECO:0000256" key="9">
    <source>
        <dbReference type="ARBA" id="ARBA00023172"/>
    </source>
</evidence>
<feature type="domain" description="Helicase ATP-binding" evidence="17">
    <location>
        <begin position="280"/>
        <end position="455"/>
    </location>
</feature>
<gene>
    <name evidence="19" type="ORF">UFOPK3610_00350</name>
</gene>
<dbReference type="CDD" id="cd04488">
    <property type="entry name" value="RecG_wedge_OBF"/>
    <property type="match status" value="1"/>
</dbReference>
<evidence type="ECO:0000256" key="4">
    <source>
        <dbReference type="ARBA" id="ARBA00022763"/>
    </source>
</evidence>
<comment type="catalytic activity">
    <reaction evidence="12">
        <text>Couples ATP hydrolysis with the unwinding of duplex DNA by translocating in the 3'-5' direction.</text>
        <dbReference type="EC" id="5.6.2.4"/>
    </reaction>
</comment>
<dbReference type="Pfam" id="PF19833">
    <property type="entry name" value="RecG_dom3_C"/>
    <property type="match status" value="1"/>
</dbReference>
<dbReference type="PANTHER" id="PTHR47964:SF1">
    <property type="entry name" value="ATP-DEPENDENT DNA HELICASE HOMOLOG RECG, CHLOROPLASTIC"/>
    <property type="match status" value="1"/>
</dbReference>
<evidence type="ECO:0000259" key="17">
    <source>
        <dbReference type="PROSITE" id="PS51192"/>
    </source>
</evidence>
<dbReference type="SMART" id="SM00490">
    <property type="entry name" value="HELICc"/>
    <property type="match status" value="1"/>
</dbReference>
<dbReference type="AlphaFoldDB" id="A0A6J7GKH1"/>
<keyword evidence="4" id="KW-0227">DNA damage</keyword>
<evidence type="ECO:0000256" key="5">
    <source>
        <dbReference type="ARBA" id="ARBA00022801"/>
    </source>
</evidence>
<dbReference type="GO" id="GO:0006281">
    <property type="term" value="P:DNA repair"/>
    <property type="evidence" value="ECO:0007669"/>
    <property type="project" value="UniProtKB-KW"/>
</dbReference>
<dbReference type="Gene3D" id="3.40.50.300">
    <property type="entry name" value="P-loop containing nucleotide triphosphate hydrolases"/>
    <property type="match status" value="2"/>
</dbReference>
<dbReference type="InterPro" id="IPR011545">
    <property type="entry name" value="DEAD/DEAH_box_helicase_dom"/>
</dbReference>
<dbReference type="InterPro" id="IPR033454">
    <property type="entry name" value="RecG_wedge"/>
</dbReference>
<keyword evidence="5" id="KW-0378">Hydrolase</keyword>
<evidence type="ECO:0000259" key="18">
    <source>
        <dbReference type="PROSITE" id="PS51194"/>
    </source>
</evidence>
<protein>
    <recommendedName>
        <fullName evidence="2">ATP-dependent DNA helicase RecG</fullName>
        <ecNumber evidence="13">5.6.2.4</ecNumber>
    </recommendedName>
    <alternativeName>
        <fullName evidence="15">DNA branch migration protein RecG</fullName>
    </alternativeName>
    <alternativeName>
        <fullName evidence="16">Probable DNA 3'-5' helicase RecG</fullName>
    </alternativeName>
</protein>
<name>A0A6J7GKH1_9ZZZZ</name>
<evidence type="ECO:0000256" key="3">
    <source>
        <dbReference type="ARBA" id="ARBA00022741"/>
    </source>
</evidence>
<dbReference type="EMBL" id="CAFBMR010000007">
    <property type="protein sequence ID" value="CAB4904880.1"/>
    <property type="molecule type" value="Genomic_DNA"/>
</dbReference>
<feature type="domain" description="Helicase C-terminal" evidence="18">
    <location>
        <begin position="478"/>
        <end position="637"/>
    </location>
</feature>
<evidence type="ECO:0000256" key="2">
    <source>
        <dbReference type="ARBA" id="ARBA00017846"/>
    </source>
</evidence>
<organism evidence="19">
    <name type="scientific">freshwater metagenome</name>
    <dbReference type="NCBI Taxonomy" id="449393"/>
    <lineage>
        <taxon>unclassified sequences</taxon>
        <taxon>metagenomes</taxon>
        <taxon>ecological metagenomes</taxon>
    </lineage>
</organism>
<dbReference type="InterPro" id="IPR027417">
    <property type="entry name" value="P-loop_NTPase"/>
</dbReference>
<dbReference type="Pfam" id="PF00270">
    <property type="entry name" value="DEAD"/>
    <property type="match status" value="1"/>
</dbReference>
<evidence type="ECO:0000256" key="7">
    <source>
        <dbReference type="ARBA" id="ARBA00022840"/>
    </source>
</evidence>
<keyword evidence="11" id="KW-0413">Isomerase</keyword>
<dbReference type="EC" id="5.6.2.4" evidence="13"/>
<accession>A0A6J7GKH1</accession>
<comment type="catalytic activity">
    <reaction evidence="14">
        <text>ATP + H2O = ADP + phosphate + H(+)</text>
        <dbReference type="Rhea" id="RHEA:13065"/>
        <dbReference type="ChEBI" id="CHEBI:15377"/>
        <dbReference type="ChEBI" id="CHEBI:15378"/>
        <dbReference type="ChEBI" id="CHEBI:30616"/>
        <dbReference type="ChEBI" id="CHEBI:43474"/>
        <dbReference type="ChEBI" id="CHEBI:456216"/>
        <dbReference type="EC" id="5.6.2.4"/>
    </reaction>
</comment>
<dbReference type="SMART" id="SM00487">
    <property type="entry name" value="DEXDc"/>
    <property type="match status" value="1"/>
</dbReference>
<dbReference type="GO" id="GO:0006310">
    <property type="term" value="P:DNA recombination"/>
    <property type="evidence" value="ECO:0007669"/>
    <property type="project" value="UniProtKB-KW"/>
</dbReference>
<keyword evidence="6" id="KW-0347">Helicase</keyword>
<keyword evidence="10" id="KW-0234">DNA repair</keyword>
<dbReference type="PROSITE" id="PS51194">
    <property type="entry name" value="HELICASE_CTER"/>
    <property type="match status" value="1"/>
</dbReference>
<evidence type="ECO:0000256" key="13">
    <source>
        <dbReference type="ARBA" id="ARBA00034808"/>
    </source>
</evidence>
<evidence type="ECO:0000256" key="8">
    <source>
        <dbReference type="ARBA" id="ARBA00023125"/>
    </source>
</evidence>
<evidence type="ECO:0000256" key="1">
    <source>
        <dbReference type="ARBA" id="ARBA00007504"/>
    </source>
</evidence>
<proteinExistence type="inferred from homology"/>
<dbReference type="PANTHER" id="PTHR47964">
    <property type="entry name" value="ATP-DEPENDENT DNA HELICASE HOMOLOG RECG, CHLOROPLASTIC"/>
    <property type="match status" value="1"/>
</dbReference>
<dbReference type="InterPro" id="IPR004609">
    <property type="entry name" value="ATP-dep_DNA_helicase_RecG"/>
</dbReference>
<dbReference type="InterPro" id="IPR047112">
    <property type="entry name" value="RecG/Mfd"/>
</dbReference>
<evidence type="ECO:0000256" key="6">
    <source>
        <dbReference type="ARBA" id="ARBA00022806"/>
    </source>
</evidence>
<dbReference type="NCBIfam" id="TIGR00643">
    <property type="entry name" value="recG"/>
    <property type="match status" value="1"/>
</dbReference>
<dbReference type="GO" id="GO:0005524">
    <property type="term" value="F:ATP binding"/>
    <property type="evidence" value="ECO:0007669"/>
    <property type="project" value="UniProtKB-KW"/>
</dbReference>
<dbReference type="InterPro" id="IPR045562">
    <property type="entry name" value="RecG_dom3_C"/>
</dbReference>
<evidence type="ECO:0000313" key="19">
    <source>
        <dbReference type="EMBL" id="CAB4904880.1"/>
    </source>
</evidence>
<keyword evidence="3" id="KW-0547">Nucleotide-binding</keyword>
<dbReference type="GO" id="GO:0043138">
    <property type="term" value="F:3'-5' DNA helicase activity"/>
    <property type="evidence" value="ECO:0007669"/>
    <property type="project" value="UniProtKB-EC"/>
</dbReference>
<dbReference type="GO" id="GO:0003677">
    <property type="term" value="F:DNA binding"/>
    <property type="evidence" value="ECO:0007669"/>
    <property type="project" value="UniProtKB-KW"/>
</dbReference>
<comment type="similarity">
    <text evidence="1">Belongs to the helicase family. RecG subfamily.</text>
</comment>
<dbReference type="InterPro" id="IPR001650">
    <property type="entry name" value="Helicase_C-like"/>
</dbReference>
<evidence type="ECO:0000256" key="10">
    <source>
        <dbReference type="ARBA" id="ARBA00023204"/>
    </source>
</evidence>
<dbReference type="Pfam" id="PF17191">
    <property type="entry name" value="RecG_wedge"/>
    <property type="match status" value="1"/>
</dbReference>
<dbReference type="SUPFAM" id="SSF52540">
    <property type="entry name" value="P-loop containing nucleoside triphosphate hydrolases"/>
    <property type="match status" value="2"/>
</dbReference>
<evidence type="ECO:0000256" key="14">
    <source>
        <dbReference type="ARBA" id="ARBA00048988"/>
    </source>
</evidence>
<evidence type="ECO:0000256" key="11">
    <source>
        <dbReference type="ARBA" id="ARBA00023235"/>
    </source>
</evidence>
<evidence type="ECO:0000256" key="15">
    <source>
        <dbReference type="ARBA" id="ARBA00049803"/>
    </source>
</evidence>
<dbReference type="GO" id="GO:0016787">
    <property type="term" value="F:hydrolase activity"/>
    <property type="evidence" value="ECO:0007669"/>
    <property type="project" value="UniProtKB-KW"/>
</dbReference>
<dbReference type="SUPFAM" id="SSF50249">
    <property type="entry name" value="Nucleic acid-binding proteins"/>
    <property type="match status" value="1"/>
</dbReference>
<keyword evidence="8" id="KW-0238">DNA-binding</keyword>
<evidence type="ECO:0000256" key="16">
    <source>
        <dbReference type="ARBA" id="ARBA00049819"/>
    </source>
</evidence>
<dbReference type="Pfam" id="PF00271">
    <property type="entry name" value="Helicase_C"/>
    <property type="match status" value="1"/>
</dbReference>
<dbReference type="InterPro" id="IPR014001">
    <property type="entry name" value="Helicase_ATP-bd"/>
</dbReference>
<reference evidence="19" key="1">
    <citation type="submission" date="2020-05" db="EMBL/GenBank/DDBJ databases">
        <authorList>
            <person name="Chiriac C."/>
            <person name="Salcher M."/>
            <person name="Ghai R."/>
            <person name="Kavagutti S V."/>
        </authorList>
    </citation>
    <scope>NUCLEOTIDE SEQUENCE</scope>
</reference>
<keyword evidence="7" id="KW-0067">ATP-binding</keyword>
<keyword evidence="9" id="KW-0233">DNA recombination</keyword>
<dbReference type="InterPro" id="IPR012340">
    <property type="entry name" value="NA-bd_OB-fold"/>
</dbReference>
<sequence length="710" mass="77327">MSSLDKPLKSVVGGVSATKLEEHFDMVTVGDLLSHYPRRYAIHGELTDLDSLPLDEHVTVMAQVRSSSTRQMRGRPNWITEVVVTDGRGELTLVYFHKQQRPRFRIPKQGEFGLFAGKVSAYQSRRQLAHPEFVLQTEEDPDSVSAFAGALIPVYPATAKIASWQIRKTVETVLDGLDDVEDTLPEAVRSAHNLMGLRDAYVALHRPASRDEADAALDRLRFDEAFVHQVVLAQRRRELRALPAAPRMSSAMGLLSAFDARMPFELTSGQRSVGAQIEKEISQDHPMHRLLQGEVGSGKTVVALRAMLAVVDAGGQAALLAPTEILAQQHLRTITSMLGPLAERSRLGGDSHGTTVTLLTGSMTTAQRRQALLDIASGEAGIVIGTHALIEERVTFADLALVVIDEQHRFGVEQRAALAAKAPDGTRPHVLVMTATPIPRTIAMTVFGDLDVSTLTEIPAGRKEITTHVVAELEKPAHVTRAWERIREEVSQGRQAYVVCPRIGDEPVEGASVMETLSELTRILSGLHVAALHGRMPSDEKDRVMQQFVDGAIDVLIATSVIEVGVDVPNASVMVVLDAERFGVSQVHQLRGRIGRGEHASLCLLITKAPLGSPGRTRLEAIASTNDGFALSRLDLEQRREGDVLGAVQSGRRSTLRLLEVVRDEDIVAAAREDAIVLIEADPDLLSLPGLRRAVTALSDEDSTDFIQKA</sequence>
<dbReference type="Gene3D" id="2.40.50.140">
    <property type="entry name" value="Nucleic acid-binding proteins"/>
    <property type="match status" value="1"/>
</dbReference>